<dbReference type="AlphaFoldDB" id="A0A7E4WAM2"/>
<dbReference type="Pfam" id="PF14780">
    <property type="entry name" value="NEPRO_N"/>
    <property type="match status" value="1"/>
</dbReference>
<feature type="region of interest" description="Disordered" evidence="1">
    <location>
        <begin position="282"/>
        <end position="358"/>
    </location>
</feature>
<dbReference type="InterPro" id="IPR027951">
    <property type="entry name" value="Nepro_N"/>
</dbReference>
<feature type="compositionally biased region" description="Polar residues" evidence="1">
    <location>
        <begin position="323"/>
        <end position="337"/>
    </location>
</feature>
<proteinExistence type="predicted"/>
<evidence type="ECO:0000313" key="4">
    <source>
        <dbReference type="WBParaSite" id="Pan_g8944.t1"/>
    </source>
</evidence>
<reference evidence="3" key="1">
    <citation type="journal article" date="2013" name="Genetics">
        <title>The draft genome and transcriptome of Panagrellus redivivus are shaped by the harsh demands of a free-living lifestyle.</title>
        <authorList>
            <person name="Srinivasan J."/>
            <person name="Dillman A.R."/>
            <person name="Macchietto M.G."/>
            <person name="Heikkinen L."/>
            <person name="Lakso M."/>
            <person name="Fracchia K.M."/>
            <person name="Antoshechkin I."/>
            <person name="Mortazavi A."/>
            <person name="Wong G."/>
            <person name="Sternberg P.W."/>
        </authorList>
    </citation>
    <scope>NUCLEOTIDE SEQUENCE [LARGE SCALE GENOMIC DNA]</scope>
    <source>
        <strain evidence="3">MT8872</strain>
    </source>
</reference>
<evidence type="ECO:0000259" key="2">
    <source>
        <dbReference type="Pfam" id="PF14780"/>
    </source>
</evidence>
<accession>A0A7E4WAM2</accession>
<name>A0A7E4WAM2_PANRE</name>
<dbReference type="WBParaSite" id="Pan_g8944.t1">
    <property type="protein sequence ID" value="Pan_g8944.t1"/>
    <property type="gene ID" value="Pan_g8944"/>
</dbReference>
<evidence type="ECO:0000256" key="1">
    <source>
        <dbReference type="SAM" id="MobiDB-lite"/>
    </source>
</evidence>
<feature type="domain" description="Nucleolus and neural progenitor protein-like N-terminal" evidence="2">
    <location>
        <begin position="107"/>
        <end position="239"/>
    </location>
</feature>
<evidence type="ECO:0000313" key="3">
    <source>
        <dbReference type="Proteomes" id="UP000492821"/>
    </source>
</evidence>
<sequence>MYLFVRAHNDQLCSFLVLFAASRRSPLPPGPVQRPVLPMNDDVSQPATSDVGDGRIDVTPPPVVFRRQAVASPQEKAKLRTFRANLVQCLTLVAQKGADKPVAGVIEKRLSEFVYKYANAHRHQKFFQVSRQVSSHLRRVNANSVVSAPAEKVSEGLVKCQYSHAPTDGAVTWIANTLLSKIQKLDILRIHCRRACILFSAYLERGHFLNLLLSMTAMLAELASAALHQIHGLRSAYDSISKFAHSVDPSLPTSSKEFPFQSEQIQDTSITPKGAEIAISFASRPKSEHKNVSKGLKQDIAVEEEKPQEVPKPVQQQPKDNDSSASLLQQLKVFSSQNKRKHESDKNIFGRNSKKFRR</sequence>
<protein>
    <submittedName>
        <fullName evidence="4">DUF4477 domain-containing protein</fullName>
    </submittedName>
</protein>
<organism evidence="3 4">
    <name type="scientific">Panagrellus redivivus</name>
    <name type="common">Microworm</name>
    <dbReference type="NCBI Taxonomy" id="6233"/>
    <lineage>
        <taxon>Eukaryota</taxon>
        <taxon>Metazoa</taxon>
        <taxon>Ecdysozoa</taxon>
        <taxon>Nematoda</taxon>
        <taxon>Chromadorea</taxon>
        <taxon>Rhabditida</taxon>
        <taxon>Tylenchina</taxon>
        <taxon>Panagrolaimomorpha</taxon>
        <taxon>Panagrolaimoidea</taxon>
        <taxon>Panagrolaimidae</taxon>
        <taxon>Panagrellus</taxon>
    </lineage>
</organism>
<reference evidence="4" key="2">
    <citation type="submission" date="2020-10" db="UniProtKB">
        <authorList>
            <consortium name="WormBaseParasite"/>
        </authorList>
    </citation>
    <scope>IDENTIFICATION</scope>
</reference>
<dbReference type="Proteomes" id="UP000492821">
    <property type="component" value="Unassembled WGS sequence"/>
</dbReference>
<keyword evidence="3" id="KW-1185">Reference proteome</keyword>